<dbReference type="EMBL" id="JBELOE010000280">
    <property type="protein sequence ID" value="MER2494013.1"/>
    <property type="molecule type" value="Genomic_DNA"/>
</dbReference>
<dbReference type="RefSeq" id="WP_350403034.1">
    <property type="nucleotide sequence ID" value="NZ_JBELOE010000280.1"/>
</dbReference>
<keyword evidence="2" id="KW-1185">Reference proteome</keyword>
<gene>
    <name evidence="1" type="ORF">ABS311_19230</name>
</gene>
<evidence type="ECO:0000313" key="2">
    <source>
        <dbReference type="Proteomes" id="UP001467690"/>
    </source>
</evidence>
<proteinExistence type="predicted"/>
<dbReference type="InterPro" id="IPR021390">
    <property type="entry name" value="DUF3025"/>
</dbReference>
<dbReference type="Proteomes" id="UP001467690">
    <property type="component" value="Unassembled WGS sequence"/>
</dbReference>
<sequence length="278" mass="32396">MKKKWSADLDWQVANLTSGIYGDLNQLLNLQKFTEFPTIAQSSELVTTFSTFFAQQKYQLIEQLSDEVLQGLSYEAFIFQNHKIPTRVDNWHDLFNACVWALFSKSKQQINHQHYADISEFGLKKRTKKRDALTLFDECGIVIAYTSEADKHDLQSHLWLQSFWQNRAKWFSNIRPFVFGHAIYEMCLAPFIGLTAKAYFIKVSDTFFERSTVEQYQLLDSQLATEIAKQGTLDTNKNLSPLPVLGIPTWCEDNQQQAYYLNTDYFRPKPQRKNKTLA</sequence>
<comment type="caution">
    <text evidence="1">The sequence shown here is derived from an EMBL/GenBank/DDBJ whole genome shotgun (WGS) entry which is preliminary data.</text>
</comment>
<evidence type="ECO:0000313" key="1">
    <source>
        <dbReference type="EMBL" id="MER2494013.1"/>
    </source>
</evidence>
<name>A0ABV1RM44_9ALTE</name>
<accession>A0ABV1RM44</accession>
<dbReference type="Pfam" id="PF11227">
    <property type="entry name" value="DUF3025"/>
    <property type="match status" value="1"/>
</dbReference>
<organism evidence="1 2">
    <name type="scientific">Catenovulum sediminis</name>
    <dbReference type="NCBI Taxonomy" id="1740262"/>
    <lineage>
        <taxon>Bacteria</taxon>
        <taxon>Pseudomonadati</taxon>
        <taxon>Pseudomonadota</taxon>
        <taxon>Gammaproteobacteria</taxon>
        <taxon>Alteromonadales</taxon>
        <taxon>Alteromonadaceae</taxon>
        <taxon>Catenovulum</taxon>
    </lineage>
</organism>
<reference evidence="1 2" key="1">
    <citation type="submission" date="2024-06" db="EMBL/GenBank/DDBJ databases">
        <authorList>
            <person name="Chen R.Y."/>
        </authorList>
    </citation>
    <scope>NUCLEOTIDE SEQUENCE [LARGE SCALE GENOMIC DNA]</scope>
    <source>
        <strain evidence="1 2">D2</strain>
    </source>
</reference>
<protein>
    <submittedName>
        <fullName evidence="1">DUF3025 domain-containing protein</fullName>
    </submittedName>
</protein>